<accession>A0A0B4E5H1</accession>
<feature type="transmembrane region" description="Helical" evidence="1">
    <location>
        <begin position="46"/>
        <end position="65"/>
    </location>
</feature>
<proteinExistence type="predicted"/>
<evidence type="ECO:0000256" key="1">
    <source>
        <dbReference type="SAM" id="Phobius"/>
    </source>
</evidence>
<comment type="caution">
    <text evidence="2">The sequence shown here is derived from an EMBL/GenBank/DDBJ whole genome shotgun (WGS) entry which is preliminary data.</text>
</comment>
<name>A0A0B4E5H1_9FLAO</name>
<keyword evidence="1" id="KW-0812">Transmembrane</keyword>
<dbReference type="EMBL" id="JWTA01000015">
    <property type="protein sequence ID" value="KIC61863.1"/>
    <property type="molecule type" value="Genomic_DNA"/>
</dbReference>
<dbReference type="AlphaFoldDB" id="A0A0B4E5H1"/>
<dbReference type="RefSeq" id="WP_039371789.1">
    <property type="nucleotide sequence ID" value="NZ_JWTA01000015.1"/>
</dbReference>
<dbReference type="OrthoDB" id="9973025at2"/>
<gene>
    <name evidence="2" type="ORF">RM51_15965</name>
</gene>
<keyword evidence="1" id="KW-1133">Transmembrane helix</keyword>
<organism evidence="2 3">
    <name type="scientific">Chryseobacterium taiwanense</name>
    <dbReference type="NCBI Taxonomy" id="363331"/>
    <lineage>
        <taxon>Bacteria</taxon>
        <taxon>Pseudomonadati</taxon>
        <taxon>Bacteroidota</taxon>
        <taxon>Flavobacteriia</taxon>
        <taxon>Flavobacteriales</taxon>
        <taxon>Weeksellaceae</taxon>
        <taxon>Chryseobacterium group</taxon>
        <taxon>Chryseobacterium</taxon>
    </lineage>
</organism>
<sequence>MKKENISILAFAAVLIIALVRFLDSSVYTALFSDHENVIQEYIKKSIWWGVFFGGSIAAIIVLLTKSLKKTK</sequence>
<keyword evidence="1" id="KW-0472">Membrane</keyword>
<dbReference type="Proteomes" id="UP000031167">
    <property type="component" value="Unassembled WGS sequence"/>
</dbReference>
<evidence type="ECO:0000313" key="2">
    <source>
        <dbReference type="EMBL" id="KIC61863.1"/>
    </source>
</evidence>
<keyword evidence="3" id="KW-1185">Reference proteome</keyword>
<reference evidence="2 3" key="1">
    <citation type="submission" date="2014-12" db="EMBL/GenBank/DDBJ databases">
        <title>Genome sequencing of Chryseobacterium taiwanense TPW19.</title>
        <authorList>
            <person name="Tan P.W."/>
            <person name="Chan K.-G."/>
        </authorList>
    </citation>
    <scope>NUCLEOTIDE SEQUENCE [LARGE SCALE GENOMIC DNA]</scope>
    <source>
        <strain evidence="2 3">TPW19</strain>
    </source>
</reference>
<protein>
    <submittedName>
        <fullName evidence="2">Uncharacterized protein</fullName>
    </submittedName>
</protein>
<evidence type="ECO:0000313" key="3">
    <source>
        <dbReference type="Proteomes" id="UP000031167"/>
    </source>
</evidence>